<organism evidence="1 2">
    <name type="scientific">Panagrolaimus sp. PS1159</name>
    <dbReference type="NCBI Taxonomy" id="55785"/>
    <lineage>
        <taxon>Eukaryota</taxon>
        <taxon>Metazoa</taxon>
        <taxon>Ecdysozoa</taxon>
        <taxon>Nematoda</taxon>
        <taxon>Chromadorea</taxon>
        <taxon>Rhabditida</taxon>
        <taxon>Tylenchina</taxon>
        <taxon>Panagrolaimomorpha</taxon>
        <taxon>Panagrolaimoidea</taxon>
        <taxon>Panagrolaimidae</taxon>
        <taxon>Panagrolaimus</taxon>
    </lineage>
</organism>
<dbReference type="Proteomes" id="UP000887580">
    <property type="component" value="Unplaced"/>
</dbReference>
<evidence type="ECO:0000313" key="2">
    <source>
        <dbReference type="WBParaSite" id="PS1159_v2.g3779.t4"/>
    </source>
</evidence>
<sequence>MSVVHIYQQPRLKALFAKISNGPFCYFLIGIENGATIGFEYALPYFTNATEYSNHVKINELDNYIESLVTCLPGGLFVTGILVNDKVEEKVADGIFNKISKFGQKLKFGSSNMAKVCIDGSDKTIILNNGNEYTYDDGEKLVAIPLKQYKAIFALYKTNITVTAKSQKITDISDAVKNYKFFEENEDDDIAKFFEENEDDDISVQRNLFYTLNPSENANKNICIKFCGNIPIFYPYLLSSDFKQTVFVNGVTRDFKQTVFVNGVIRALTSTSDKMVAVSVQSKDINDFLPPLVYYVNKENAIETIQDSYNLLTKKQLDSVKIRLVYGKIDMEKLKSKATNESVSKIKSQNVATPNPFHIVLIASSAAAIIAVIAYFLL</sequence>
<dbReference type="WBParaSite" id="PS1159_v2.g3779.t4">
    <property type="protein sequence ID" value="PS1159_v2.g3779.t4"/>
    <property type="gene ID" value="PS1159_v2.g3779"/>
</dbReference>
<evidence type="ECO:0000313" key="1">
    <source>
        <dbReference type="Proteomes" id="UP000887580"/>
    </source>
</evidence>
<accession>A0AC35GC05</accession>
<protein>
    <submittedName>
        <fullName evidence="2">Uncharacterized protein</fullName>
    </submittedName>
</protein>
<name>A0AC35GC05_9BILA</name>
<reference evidence="2" key="1">
    <citation type="submission" date="2022-11" db="UniProtKB">
        <authorList>
            <consortium name="WormBaseParasite"/>
        </authorList>
    </citation>
    <scope>IDENTIFICATION</scope>
</reference>
<proteinExistence type="predicted"/>